<dbReference type="EnsemblMetazoa" id="XM_022800208">
    <property type="protein sequence ID" value="XP_022655943"/>
    <property type="gene ID" value="LOC111248237"/>
</dbReference>
<dbReference type="RefSeq" id="XP_022655942.1">
    <property type="nucleotide sequence ID" value="XM_022800207.1"/>
</dbReference>
<dbReference type="KEGG" id="vde:111248237"/>
<dbReference type="RefSeq" id="XP_022655943.1">
    <property type="nucleotide sequence ID" value="XM_022800208.1"/>
</dbReference>
<evidence type="ECO:0000259" key="2">
    <source>
        <dbReference type="Pfam" id="PF05030"/>
    </source>
</evidence>
<sequence>MSLQPQPRSELMKMLDENHYLIHHITDLQNKGRVADCHVVQKHLLKNLLYLGTLANEQIKKEEMQLSPSTRSRWRTQSKISHVATLPITSLDADKCLKPNEALPTAAQHKASVVTSTPPQETPVIVNMARPRRLQSTFVEGNSMSAPYRPLVRVQVPMSATVTAESISAIPQVTGTAIPLQRPIAVTMPQTTQLQTIQSHRCSHEVPQSGSITSPGGTIRIQAIPASSNNIIVAPAGQVLQNPMSASGSTRLSSSIIIPVASSGIPQEPAHADASASVSVQSSSAVPVQQFIATMTSQGMVLVPMTPAP</sequence>
<proteinExistence type="inferred from homology"/>
<name>A0A7M7MEF0_VARDE</name>
<evidence type="ECO:0000256" key="1">
    <source>
        <dbReference type="ARBA" id="ARBA00007945"/>
    </source>
</evidence>
<evidence type="ECO:0000313" key="4">
    <source>
        <dbReference type="Proteomes" id="UP000594260"/>
    </source>
</evidence>
<dbReference type="GeneID" id="111248237"/>
<comment type="similarity">
    <text evidence="1">Belongs to the SS18 family.</text>
</comment>
<organism evidence="3 4">
    <name type="scientific">Varroa destructor</name>
    <name type="common">Honeybee mite</name>
    <dbReference type="NCBI Taxonomy" id="109461"/>
    <lineage>
        <taxon>Eukaryota</taxon>
        <taxon>Metazoa</taxon>
        <taxon>Ecdysozoa</taxon>
        <taxon>Arthropoda</taxon>
        <taxon>Chelicerata</taxon>
        <taxon>Arachnida</taxon>
        <taxon>Acari</taxon>
        <taxon>Parasitiformes</taxon>
        <taxon>Mesostigmata</taxon>
        <taxon>Gamasina</taxon>
        <taxon>Dermanyssoidea</taxon>
        <taxon>Varroidae</taxon>
        <taxon>Varroa</taxon>
    </lineage>
</organism>
<dbReference type="InParanoid" id="A0A7M7MEF0"/>
<dbReference type="InterPro" id="IPR007726">
    <property type="entry name" value="SS18_N"/>
</dbReference>
<reference evidence="3" key="1">
    <citation type="submission" date="2021-01" db="UniProtKB">
        <authorList>
            <consortium name="EnsemblMetazoa"/>
        </authorList>
    </citation>
    <scope>IDENTIFICATION</scope>
</reference>
<accession>A0A7M7MEF0</accession>
<dbReference type="Pfam" id="PF05030">
    <property type="entry name" value="SSXT"/>
    <property type="match status" value="1"/>
</dbReference>
<dbReference type="EnsemblMetazoa" id="XM_022800206">
    <property type="protein sequence ID" value="XP_022655941"/>
    <property type="gene ID" value="LOC111248237"/>
</dbReference>
<dbReference type="OrthoDB" id="10470691at2759"/>
<protein>
    <recommendedName>
        <fullName evidence="2">SS18 N-terminal domain-containing protein</fullName>
    </recommendedName>
</protein>
<keyword evidence="4" id="KW-1185">Reference proteome</keyword>
<feature type="domain" description="SS18 N-terminal" evidence="2">
    <location>
        <begin position="10"/>
        <end position="58"/>
    </location>
</feature>
<evidence type="ECO:0000313" key="3">
    <source>
        <dbReference type="EnsemblMetazoa" id="XP_022655941"/>
    </source>
</evidence>
<dbReference type="RefSeq" id="XP_022655941.1">
    <property type="nucleotide sequence ID" value="XM_022800206.1"/>
</dbReference>
<dbReference type="AlphaFoldDB" id="A0A7M7MEF0"/>
<dbReference type="Proteomes" id="UP000594260">
    <property type="component" value="Unplaced"/>
</dbReference>
<dbReference type="EnsemblMetazoa" id="XM_022800207">
    <property type="protein sequence ID" value="XP_022655942"/>
    <property type="gene ID" value="LOC111248237"/>
</dbReference>